<evidence type="ECO:0000256" key="1">
    <source>
        <dbReference type="SAM" id="Phobius"/>
    </source>
</evidence>
<feature type="transmembrane region" description="Helical" evidence="1">
    <location>
        <begin position="114"/>
        <end position="133"/>
    </location>
</feature>
<dbReference type="EMBL" id="CP120682">
    <property type="protein sequence ID" value="WKN38535.1"/>
    <property type="molecule type" value="Genomic_DNA"/>
</dbReference>
<accession>A0AA49GT92</accession>
<gene>
    <name evidence="2" type="ORF">K4G66_07440</name>
</gene>
<proteinExistence type="predicted"/>
<organism evidence="2">
    <name type="scientific">Roseihalotalea indica</name>
    <dbReference type="NCBI Taxonomy" id="2867963"/>
    <lineage>
        <taxon>Bacteria</taxon>
        <taxon>Pseudomonadati</taxon>
        <taxon>Bacteroidota</taxon>
        <taxon>Cytophagia</taxon>
        <taxon>Cytophagales</taxon>
        <taxon>Catalimonadaceae</taxon>
        <taxon>Roseihalotalea</taxon>
    </lineage>
</organism>
<name>A0AA49GT92_9BACT</name>
<sequence length="306" mass="32622">MKEDQPEGTRVASLLGLYLGKKEELLTDLPKRTPDKAADQISSFIRALERPYTDIASDIGTPAHLVHHVLNTVAAASQSLVSVEASVANAKYQTPAAGSNSSGKFAGYIRSTPIFYLFGVIIACVLAVILILTNNPDPAVLPIVSLIVIAILATVGATTSGSGSGQAPTLTPKITLSVDVATLDKKISHALRVADELLEAASLAYKTEGQKDDRPQLEPKRTFELLQALASHRMASFQEKEASDLAGDAIRILFNAKVKPVEYTGEQAHLFEQRPAGITEPRTLLPALIDEHGELVCEGVVLTPIA</sequence>
<keyword evidence="1" id="KW-1133">Transmembrane helix</keyword>
<dbReference type="AlphaFoldDB" id="A0AA49GT92"/>
<protein>
    <submittedName>
        <fullName evidence="2">Uncharacterized protein</fullName>
    </submittedName>
</protein>
<keyword evidence="1" id="KW-0812">Transmembrane</keyword>
<reference evidence="2" key="1">
    <citation type="journal article" date="2023" name="Comput. Struct. Biotechnol. J.">
        <title>Discovery of a novel marine Bacteroidetes with a rich repertoire of carbohydrate-active enzymes.</title>
        <authorList>
            <person name="Chen B."/>
            <person name="Liu G."/>
            <person name="Chen Q."/>
            <person name="Wang H."/>
            <person name="Liu L."/>
            <person name="Tang K."/>
        </authorList>
    </citation>
    <scope>NUCLEOTIDE SEQUENCE</scope>
    <source>
        <strain evidence="2">TK19036</strain>
    </source>
</reference>
<keyword evidence="1" id="KW-0472">Membrane</keyword>
<evidence type="ECO:0000313" key="2">
    <source>
        <dbReference type="EMBL" id="WKN38535.1"/>
    </source>
</evidence>
<reference evidence="2" key="2">
    <citation type="journal article" date="2024" name="Antonie Van Leeuwenhoek">
        <title>Roseihalotalea indica gen. nov., sp. nov., a halophilic Bacteroidetes from mesopelagic Southwest Indian Ocean with higher carbohydrate metabolic potential.</title>
        <authorList>
            <person name="Chen B."/>
            <person name="Zhang M."/>
            <person name="Lin D."/>
            <person name="Ye J."/>
            <person name="Tang K."/>
        </authorList>
    </citation>
    <scope>NUCLEOTIDE SEQUENCE</scope>
    <source>
        <strain evidence="2">TK19036</strain>
    </source>
</reference>
<feature type="transmembrane region" description="Helical" evidence="1">
    <location>
        <begin position="139"/>
        <end position="157"/>
    </location>
</feature>